<comment type="subcellular location">
    <subcellularLocation>
        <location evidence="1">Plastid</location>
        <location evidence="1">Chloroplast inner membrane</location>
        <topology evidence="1">Multi-pass membrane protein</topology>
    </subcellularLocation>
    <subcellularLocation>
        <location evidence="7">Plastid</location>
        <location evidence="7">Chloroplast membrane</location>
        <topology evidence="7">Multi-pass membrane protein</topology>
    </subcellularLocation>
</comment>
<dbReference type="GO" id="GO:0009706">
    <property type="term" value="C:chloroplast inner membrane"/>
    <property type="evidence" value="ECO:0007669"/>
    <property type="project" value="UniProtKB-SubCell"/>
</dbReference>
<dbReference type="KEGG" id="eus:EUTSA_v10026827mg"/>
<evidence type="ECO:0000256" key="4">
    <source>
        <dbReference type="ARBA" id="ARBA00022780"/>
    </source>
</evidence>
<keyword evidence="5 7" id="KW-1133">Transmembrane helix</keyword>
<keyword evidence="6 7" id="KW-0472">Membrane</keyword>
<comment type="similarity">
    <text evidence="2 7">Belongs to the Tic20 family.</text>
</comment>
<dbReference type="Gramene" id="ESQ56222">
    <property type="protein sequence ID" value="ESQ56222"/>
    <property type="gene ID" value="EUTSA_v10026827mg"/>
</dbReference>
<evidence type="ECO:0000256" key="5">
    <source>
        <dbReference type="ARBA" id="ARBA00022989"/>
    </source>
</evidence>
<dbReference type="eggNOG" id="ENOG502RY2S">
    <property type="taxonomic scope" value="Eukaryota"/>
</dbReference>
<dbReference type="STRING" id="72664.V4ML22"/>
<dbReference type="PANTHER" id="PTHR33510">
    <property type="entry name" value="PROTEIN TIC 20-II, CHLOROPLASTIC"/>
    <property type="match status" value="1"/>
</dbReference>
<keyword evidence="4" id="KW-1001">Plastid inner membrane</keyword>
<reference evidence="8 9" key="1">
    <citation type="journal article" date="2013" name="Front. Plant Sci.">
        <title>The Reference Genome of the Halophytic Plant Eutrema salsugineum.</title>
        <authorList>
            <person name="Yang R."/>
            <person name="Jarvis D.E."/>
            <person name="Chen H."/>
            <person name="Beilstein M.A."/>
            <person name="Grimwood J."/>
            <person name="Jenkins J."/>
            <person name="Shu S."/>
            <person name="Prochnik S."/>
            <person name="Xin M."/>
            <person name="Ma C."/>
            <person name="Schmutz J."/>
            <person name="Wing R.A."/>
            <person name="Mitchell-Olds T."/>
            <person name="Schumaker K.S."/>
            <person name="Wang X."/>
        </authorList>
    </citation>
    <scope>NUCLEOTIDE SEQUENCE [LARGE SCALE GENOMIC DNA]</scope>
</reference>
<dbReference type="EMBL" id="KI517384">
    <property type="protein sequence ID" value="ESQ56222.1"/>
    <property type="molecule type" value="Genomic_DNA"/>
</dbReference>
<gene>
    <name evidence="8" type="ORF">EUTSA_v10026827mg</name>
</gene>
<keyword evidence="3 7" id="KW-0812">Transmembrane</keyword>
<protein>
    <recommendedName>
        <fullName evidence="7">Protein TIC 20</fullName>
    </recommendedName>
</protein>
<evidence type="ECO:0000256" key="1">
    <source>
        <dbReference type="ARBA" id="ARBA00004478"/>
    </source>
</evidence>
<dbReference type="PANTHER" id="PTHR33510:SF12">
    <property type="entry name" value="PROTEIN TIC 20-IV, CHLOROPLASTIC"/>
    <property type="match status" value="1"/>
</dbReference>
<proteinExistence type="inferred from homology"/>
<evidence type="ECO:0000256" key="2">
    <source>
        <dbReference type="ARBA" id="ARBA00009596"/>
    </source>
</evidence>
<keyword evidence="7" id="KW-0934">Plastid</keyword>
<keyword evidence="9" id="KW-1185">Reference proteome</keyword>
<comment type="function">
    <text evidence="7">Involved in protein precursor import into chloroplasts.</text>
</comment>
<keyword evidence="7" id="KW-0150">Chloroplast</keyword>
<sequence>MQGLAWITTDCSSLTNLAAFRIQSPDLRKYVKPTRVYLSNFNSFPKLRLSVSSSSRRQIVPILANASVGFAASSNLLFGLPPLASDSRRNRRLIAKPATRPEWFWMIMSCVPYLISLKMSEIGFFMQPFLEQHGGTVRETMTNLIPGAASKLQHNFFMAYCILVFAWMKNRNLPQYFRFHMIMGVLLDSAMQIIWHTSELFPLINCNGRLAMYHHMVVGINYMCVLLECLRCAMAGRYPQIPIVSDTAYIQSL</sequence>
<evidence type="ECO:0000313" key="8">
    <source>
        <dbReference type="EMBL" id="ESQ56222.1"/>
    </source>
</evidence>
<evidence type="ECO:0000313" key="9">
    <source>
        <dbReference type="Proteomes" id="UP000030689"/>
    </source>
</evidence>
<dbReference type="InterPro" id="IPR005691">
    <property type="entry name" value="Tic20"/>
</dbReference>
<feature type="transmembrane region" description="Helical" evidence="7">
    <location>
        <begin position="210"/>
        <end position="230"/>
    </location>
</feature>
<feature type="transmembrane region" description="Helical" evidence="7">
    <location>
        <begin position="145"/>
        <end position="167"/>
    </location>
</feature>
<evidence type="ECO:0000256" key="6">
    <source>
        <dbReference type="ARBA" id="ARBA00023136"/>
    </source>
</evidence>
<evidence type="ECO:0000256" key="7">
    <source>
        <dbReference type="RuleBase" id="RU367003"/>
    </source>
</evidence>
<feature type="transmembrane region" description="Helical" evidence="7">
    <location>
        <begin position="179"/>
        <end position="198"/>
    </location>
</feature>
<dbReference type="AlphaFoldDB" id="V4ML22"/>
<dbReference type="Pfam" id="PF16166">
    <property type="entry name" value="TIC20"/>
    <property type="match status" value="1"/>
</dbReference>
<evidence type="ECO:0000256" key="3">
    <source>
        <dbReference type="ARBA" id="ARBA00022692"/>
    </source>
</evidence>
<name>V4ML22_EUTSA</name>
<accession>V4ML22</accession>
<feature type="transmembrane region" description="Helical" evidence="7">
    <location>
        <begin position="103"/>
        <end position="125"/>
    </location>
</feature>
<organism evidence="8 9">
    <name type="scientific">Eutrema salsugineum</name>
    <name type="common">Saltwater cress</name>
    <name type="synonym">Sisymbrium salsugineum</name>
    <dbReference type="NCBI Taxonomy" id="72664"/>
    <lineage>
        <taxon>Eukaryota</taxon>
        <taxon>Viridiplantae</taxon>
        <taxon>Streptophyta</taxon>
        <taxon>Embryophyta</taxon>
        <taxon>Tracheophyta</taxon>
        <taxon>Spermatophyta</taxon>
        <taxon>Magnoliopsida</taxon>
        <taxon>eudicotyledons</taxon>
        <taxon>Gunneridae</taxon>
        <taxon>Pentapetalae</taxon>
        <taxon>rosids</taxon>
        <taxon>malvids</taxon>
        <taxon>Brassicales</taxon>
        <taxon>Brassicaceae</taxon>
        <taxon>Eutremeae</taxon>
        <taxon>Eutrema</taxon>
    </lineage>
</organism>
<dbReference type="Proteomes" id="UP000030689">
    <property type="component" value="Unassembled WGS sequence"/>
</dbReference>